<feature type="transmembrane region" description="Helical" evidence="1">
    <location>
        <begin position="532"/>
        <end position="551"/>
    </location>
</feature>
<dbReference type="Pfam" id="PF12937">
    <property type="entry name" value="F-box-like"/>
    <property type="match status" value="1"/>
</dbReference>
<protein>
    <recommendedName>
        <fullName evidence="2">F-box domain-containing protein</fullName>
    </recommendedName>
</protein>
<dbReference type="Proteomes" id="UP001439008">
    <property type="component" value="Unassembled WGS sequence"/>
</dbReference>
<feature type="transmembrane region" description="Helical" evidence="1">
    <location>
        <begin position="563"/>
        <end position="583"/>
    </location>
</feature>
<proteinExistence type="predicted"/>
<dbReference type="InterPro" id="IPR006553">
    <property type="entry name" value="Leu-rich_rpt_Cys-con_subtyp"/>
</dbReference>
<dbReference type="InterPro" id="IPR001810">
    <property type="entry name" value="F-box_dom"/>
</dbReference>
<reference evidence="3 4" key="1">
    <citation type="journal article" date="2024" name="BMC Biol.">
        <title>Comparative genomics of Ascetosporea gives new insight into the evolutionary basis for animal parasitism in Rhizaria.</title>
        <authorList>
            <person name="Hiltunen Thoren M."/>
            <person name="Onut-Brannstrom I."/>
            <person name="Alfjorden A."/>
            <person name="Peckova H."/>
            <person name="Swords F."/>
            <person name="Hooper C."/>
            <person name="Holzer A.S."/>
            <person name="Bass D."/>
            <person name="Burki F."/>
        </authorList>
    </citation>
    <scope>NUCLEOTIDE SEQUENCE [LARGE SCALE GENOMIC DNA]</scope>
    <source>
        <strain evidence="3">20-A016</strain>
    </source>
</reference>
<evidence type="ECO:0000259" key="2">
    <source>
        <dbReference type="PROSITE" id="PS50181"/>
    </source>
</evidence>
<keyword evidence="1" id="KW-0812">Transmembrane</keyword>
<dbReference type="PROSITE" id="PS50181">
    <property type="entry name" value="FBOX"/>
    <property type="match status" value="1"/>
</dbReference>
<organism evidence="3 4">
    <name type="scientific">Bonamia ostreae</name>
    <dbReference type="NCBI Taxonomy" id="126728"/>
    <lineage>
        <taxon>Eukaryota</taxon>
        <taxon>Sar</taxon>
        <taxon>Rhizaria</taxon>
        <taxon>Endomyxa</taxon>
        <taxon>Ascetosporea</taxon>
        <taxon>Haplosporida</taxon>
        <taxon>Bonamia</taxon>
    </lineage>
</organism>
<name>A0ABV2AJ36_9EUKA</name>
<evidence type="ECO:0000313" key="3">
    <source>
        <dbReference type="EMBL" id="MES1919701.1"/>
    </source>
</evidence>
<gene>
    <name evidence="3" type="ORF">MHBO_001485</name>
</gene>
<sequence>MEDIFENEIKSALDLETYESLKFTLLALNEKPDKHTFLPEDAMFNVIRFLDQSDISNLACASKALRNICNSPLLWTELDLRPYWHKSDDLFVQQLLNTSEKFTNIETLKIDMCRALTNKSLRLFARRCRKLKRLSMFRCPQITQEEIIQFAKKMPLLESIEFYGSVFSLNALIGMVVSFPQLDIGVNAFILSAHKKIAIEKVRMESRENSASLQMARLSQTESSISRSAAKPESSEFAKISQLKLSAHINGVSEVYSIDRATCDFKDSQQASPCWGELKSQVIFGDREFEISGNFPTKVIFACEGHLDMITSVGITECEYCHKYLEDESCVNDIICRLCCDRYSFANKKNWITIKRKNLEKISIGQISNTIKIANPKNIPPFLILYDSVELNISLMRTAQNDHSNSQDLARSATFEEDTPFSDFWSTNRSRIEEASDRIAQILKNAKKEKGANRAVFVYDDSEEIGIYISKGSVNIKTHAKETISVQNFTKSFWWLILPIIFLLTILFVFKSNFLAELPIFYTDNLRSLKPIAPLSVFLFVAIFIFMRTIFLHNQRVLKIINIITNTFLSLACATIFFFFFFFNFRMLFLPFDLLSLSIFTFNLCAASFILTFVRISYSSEILIKGVYLTLTLTYYMQISTHIVLITLIFYFAMEIVILTSPLSNNFLALFSTYGSEGDIVFTAKSFI</sequence>
<dbReference type="SUPFAM" id="SSF52047">
    <property type="entry name" value="RNI-like"/>
    <property type="match status" value="1"/>
</dbReference>
<feature type="transmembrane region" description="Helical" evidence="1">
    <location>
        <begin position="626"/>
        <end position="653"/>
    </location>
</feature>
<feature type="transmembrane region" description="Helical" evidence="1">
    <location>
        <begin position="493"/>
        <end position="512"/>
    </location>
</feature>
<dbReference type="SMART" id="SM00367">
    <property type="entry name" value="LRR_CC"/>
    <property type="match status" value="2"/>
</dbReference>
<dbReference type="InterPro" id="IPR036047">
    <property type="entry name" value="F-box-like_dom_sf"/>
</dbReference>
<dbReference type="SUPFAM" id="SSF81383">
    <property type="entry name" value="F-box domain"/>
    <property type="match status" value="1"/>
</dbReference>
<evidence type="ECO:0000256" key="1">
    <source>
        <dbReference type="SAM" id="Phobius"/>
    </source>
</evidence>
<keyword evidence="1" id="KW-1133">Transmembrane helix</keyword>
<dbReference type="EMBL" id="JBDODL010000370">
    <property type="protein sequence ID" value="MES1919701.1"/>
    <property type="molecule type" value="Genomic_DNA"/>
</dbReference>
<feature type="transmembrane region" description="Helical" evidence="1">
    <location>
        <begin position="595"/>
        <end position="614"/>
    </location>
</feature>
<dbReference type="Gene3D" id="3.80.10.10">
    <property type="entry name" value="Ribonuclease Inhibitor"/>
    <property type="match status" value="1"/>
</dbReference>
<dbReference type="InterPro" id="IPR032675">
    <property type="entry name" value="LRR_dom_sf"/>
</dbReference>
<keyword evidence="4" id="KW-1185">Reference proteome</keyword>
<evidence type="ECO:0000313" key="4">
    <source>
        <dbReference type="Proteomes" id="UP001439008"/>
    </source>
</evidence>
<comment type="caution">
    <text evidence="3">The sequence shown here is derived from an EMBL/GenBank/DDBJ whole genome shotgun (WGS) entry which is preliminary data.</text>
</comment>
<keyword evidence="1" id="KW-0472">Membrane</keyword>
<accession>A0ABV2AJ36</accession>
<feature type="domain" description="F-box" evidence="2">
    <location>
        <begin position="32"/>
        <end position="78"/>
    </location>
</feature>